<name>A0A6M3KBC3_9ZZZZ</name>
<dbReference type="EMBL" id="MT142361">
    <property type="protein sequence ID" value="QJA78961.1"/>
    <property type="molecule type" value="Genomic_DNA"/>
</dbReference>
<reference evidence="1" key="1">
    <citation type="submission" date="2020-03" db="EMBL/GenBank/DDBJ databases">
        <title>The deep terrestrial virosphere.</title>
        <authorList>
            <person name="Holmfeldt K."/>
            <person name="Nilsson E."/>
            <person name="Simone D."/>
            <person name="Lopez-Fernandez M."/>
            <person name="Wu X."/>
            <person name="de Brujin I."/>
            <person name="Lundin D."/>
            <person name="Andersson A."/>
            <person name="Bertilsson S."/>
            <person name="Dopson M."/>
        </authorList>
    </citation>
    <scope>NUCLEOTIDE SEQUENCE</scope>
    <source>
        <strain evidence="1">MM415A00959</strain>
    </source>
</reference>
<sequence length="78" mass="8897">MSMNYEEQSVCKNVAKESEVFAIIKRINSKLENLRSILNPIIVDRPQEKLEQSAPTALLNELRGVESKIEVLLETIEL</sequence>
<gene>
    <name evidence="1" type="ORF">MM415A00959_0002</name>
</gene>
<accession>A0A6M3KBC3</accession>
<dbReference type="AlphaFoldDB" id="A0A6M3KBC3"/>
<protein>
    <submittedName>
        <fullName evidence="1">Uncharacterized protein</fullName>
    </submittedName>
</protein>
<proteinExistence type="predicted"/>
<organism evidence="1">
    <name type="scientific">viral metagenome</name>
    <dbReference type="NCBI Taxonomy" id="1070528"/>
    <lineage>
        <taxon>unclassified sequences</taxon>
        <taxon>metagenomes</taxon>
        <taxon>organismal metagenomes</taxon>
    </lineage>
</organism>
<evidence type="ECO:0000313" key="1">
    <source>
        <dbReference type="EMBL" id="QJA78961.1"/>
    </source>
</evidence>